<dbReference type="GO" id="GO:0019808">
    <property type="term" value="F:polyamine binding"/>
    <property type="evidence" value="ECO:0007669"/>
    <property type="project" value="InterPro"/>
</dbReference>
<dbReference type="GO" id="GO:0015846">
    <property type="term" value="P:polyamine transport"/>
    <property type="evidence" value="ECO:0007669"/>
    <property type="project" value="InterPro"/>
</dbReference>
<dbReference type="SUPFAM" id="SSF53850">
    <property type="entry name" value="Periplasmic binding protein-like II"/>
    <property type="match status" value="1"/>
</dbReference>
<keyword evidence="3" id="KW-0732">Signal</keyword>
<reference evidence="6 7" key="1">
    <citation type="submission" date="2018-08" db="EMBL/GenBank/DDBJ databases">
        <title>Recombination of ecologically and evolutionarily significant loci maintains genetic cohesion in the Pseudomonas syringae species complex.</title>
        <authorList>
            <person name="Dillon M."/>
            <person name="Thakur S."/>
            <person name="Almeida R.N.D."/>
            <person name="Weir B.S."/>
            <person name="Guttman D.S."/>
        </authorList>
    </citation>
    <scope>NUCLEOTIDE SEQUENCE [LARGE SCALE GENOMIC DNA]</scope>
    <source>
        <strain evidence="6 7">ICMP 6917</strain>
    </source>
</reference>
<dbReference type="InterPro" id="IPR006059">
    <property type="entry name" value="SBP"/>
</dbReference>
<dbReference type="PANTHER" id="PTHR30222:SF12">
    <property type="entry name" value="NORSPERMIDINE SENSOR"/>
    <property type="match status" value="1"/>
</dbReference>
<dbReference type="PANTHER" id="PTHR30222">
    <property type="entry name" value="SPERMIDINE/PUTRESCINE-BINDING PERIPLASMIC PROTEIN"/>
    <property type="match status" value="1"/>
</dbReference>
<dbReference type="InterPro" id="IPR001188">
    <property type="entry name" value="Sperm_putr-bd"/>
</dbReference>
<dbReference type="CDD" id="cd13659">
    <property type="entry name" value="PBP2_PotF"/>
    <property type="match status" value="1"/>
</dbReference>
<gene>
    <name evidence="6" type="ORF">ALP84_04241</name>
</gene>
<name>A0A3M4VHJ6_PSECI</name>
<evidence type="ECO:0000256" key="5">
    <source>
        <dbReference type="PIRSR" id="PIRSR019574-1"/>
    </source>
</evidence>
<evidence type="ECO:0000256" key="2">
    <source>
        <dbReference type="ARBA" id="ARBA00022448"/>
    </source>
</evidence>
<sequence>MITAPEAMIVRASRSSNPPRSHEMLAKAFVPLMLVTSMSEAAQTVKVFNWEDYFAPDTLKNFQKDTGIEATYDTYDGNETLDEKLRARHSGYDIVVPSSHFMGVQIQRGDLKKLDKSQLPNWKNLNPVLLKVLRGIDPGNEHAFPYLWGTTGIGYNVTKVKAALGNDAPLDSWDLVFKPENMKKLAQCGVAFIDSAPSVLPIALNYLQLPPQSEVAGDYTKAKAALMAIQPYVSYFHSTNYIADLASGKICVAVGYSGDVMLAERKAKETGSGIDINYVIPKEGAPMWFDMVAMPVDAPNEKAAYAFMNYLLAPKVIAGISNYLHYANGNEKSEALLDVAVHSDPRIYPDEETFGTLFAQKAIPADSEALRLRTWKEVKAGQ</sequence>
<protein>
    <submittedName>
        <fullName evidence="6">Putrescine-binding periplasmic protein</fullName>
    </submittedName>
</protein>
<dbReference type="Gene3D" id="3.40.190.10">
    <property type="entry name" value="Periplasmic binding protein-like II"/>
    <property type="match status" value="2"/>
</dbReference>
<accession>A0A3M4VHJ6</accession>
<dbReference type="GO" id="GO:0042597">
    <property type="term" value="C:periplasmic space"/>
    <property type="evidence" value="ECO:0007669"/>
    <property type="project" value="UniProtKB-SubCell"/>
</dbReference>
<dbReference type="PIRSF" id="PIRSF019574">
    <property type="entry name" value="Periplasmic_polyamine_BP"/>
    <property type="match status" value="1"/>
</dbReference>
<dbReference type="AlphaFoldDB" id="A0A3M4VHJ6"/>
<comment type="subcellular location">
    <subcellularLocation>
        <location evidence="1">Periplasm</location>
    </subcellularLocation>
</comment>
<proteinExistence type="predicted"/>
<comment type="caution">
    <text evidence="6">The sequence shown here is derived from an EMBL/GenBank/DDBJ whole genome shotgun (WGS) entry which is preliminary data.</text>
</comment>
<dbReference type="Pfam" id="PF13416">
    <property type="entry name" value="SBP_bac_8"/>
    <property type="match status" value="1"/>
</dbReference>
<evidence type="ECO:0000313" key="6">
    <source>
        <dbReference type="EMBL" id="RMR51295.1"/>
    </source>
</evidence>
<evidence type="ECO:0000313" key="7">
    <source>
        <dbReference type="Proteomes" id="UP000278332"/>
    </source>
</evidence>
<evidence type="ECO:0000256" key="3">
    <source>
        <dbReference type="ARBA" id="ARBA00022729"/>
    </source>
</evidence>
<evidence type="ECO:0000256" key="4">
    <source>
        <dbReference type="ARBA" id="ARBA00022764"/>
    </source>
</evidence>
<organism evidence="6 7">
    <name type="scientific">Pseudomonas cichorii</name>
    <dbReference type="NCBI Taxonomy" id="36746"/>
    <lineage>
        <taxon>Bacteria</taxon>
        <taxon>Pseudomonadati</taxon>
        <taxon>Pseudomonadota</taxon>
        <taxon>Gammaproteobacteria</taxon>
        <taxon>Pseudomonadales</taxon>
        <taxon>Pseudomonadaceae</taxon>
        <taxon>Pseudomonas</taxon>
    </lineage>
</organism>
<dbReference type="Proteomes" id="UP000278332">
    <property type="component" value="Unassembled WGS sequence"/>
</dbReference>
<evidence type="ECO:0000256" key="1">
    <source>
        <dbReference type="ARBA" id="ARBA00004418"/>
    </source>
</evidence>
<feature type="binding site" evidence="5">
    <location>
        <position position="360"/>
    </location>
    <ligand>
        <name>spermidine</name>
        <dbReference type="ChEBI" id="CHEBI:57834"/>
    </ligand>
</feature>
<keyword evidence="4" id="KW-0574">Periplasm</keyword>
<dbReference type="PRINTS" id="PR00909">
    <property type="entry name" value="SPERMDNBNDNG"/>
</dbReference>
<dbReference type="EMBL" id="RBRY01000162">
    <property type="protein sequence ID" value="RMR51295.1"/>
    <property type="molecule type" value="Genomic_DNA"/>
</dbReference>
<keyword evidence="2" id="KW-0813">Transport</keyword>